<dbReference type="AlphaFoldDB" id="A0A1W1X0T3"/>
<keyword evidence="1" id="KW-1133">Transmembrane helix</keyword>
<evidence type="ECO:0000313" key="3">
    <source>
        <dbReference type="Proteomes" id="UP000192468"/>
    </source>
</evidence>
<gene>
    <name evidence="2" type="ORF">SAMN02745134_00332</name>
</gene>
<name>A0A1W1X0T3_9CLOT</name>
<feature type="transmembrane region" description="Helical" evidence="1">
    <location>
        <begin position="20"/>
        <end position="42"/>
    </location>
</feature>
<sequence>MEKKNLFKRIEQHKIITSIIIFIVIIVIFILCIVVIQLPYAIGKYHSFVIINFHASDLLTFLGSYLGLAGTIFLGLITIWQNKKLREESKAKDINRLYSENERIRLQYVPSFLIQGMSSEEQRDIHSENVAKESLWTLINQTNPYTFQFDNKELKWIDSHWVSIRKCFQILNCGNNTAQDVKIIIKINENEYPCVKTFSIDKNSTIYFRVDFDKSTFTLNENTLLLLRFKDTFQNDYEQIFKMYVKDDNIYIENNSKINIVNRWNLTPSLENLKNELMK</sequence>
<evidence type="ECO:0000313" key="2">
    <source>
        <dbReference type="EMBL" id="SMC17453.1"/>
    </source>
</evidence>
<accession>A0A1W1X0T3</accession>
<reference evidence="2 3" key="1">
    <citation type="submission" date="2017-04" db="EMBL/GenBank/DDBJ databases">
        <authorList>
            <person name="Afonso C.L."/>
            <person name="Miller P.J."/>
            <person name="Scott M.A."/>
            <person name="Spackman E."/>
            <person name="Goraichik I."/>
            <person name="Dimitrov K.M."/>
            <person name="Suarez D.L."/>
            <person name="Swayne D.E."/>
        </authorList>
    </citation>
    <scope>NUCLEOTIDE SEQUENCE [LARGE SCALE GENOMIC DNA]</scope>
    <source>
        <strain evidence="2 3">DSM 12555</strain>
    </source>
</reference>
<proteinExistence type="predicted"/>
<feature type="transmembrane region" description="Helical" evidence="1">
    <location>
        <begin position="62"/>
        <end position="80"/>
    </location>
</feature>
<keyword evidence="3" id="KW-1185">Reference proteome</keyword>
<dbReference type="EMBL" id="FWXH01000002">
    <property type="protein sequence ID" value="SMC17453.1"/>
    <property type="molecule type" value="Genomic_DNA"/>
</dbReference>
<organism evidence="2 3">
    <name type="scientific">Clostridium acidisoli DSM 12555</name>
    <dbReference type="NCBI Taxonomy" id="1121291"/>
    <lineage>
        <taxon>Bacteria</taxon>
        <taxon>Bacillati</taxon>
        <taxon>Bacillota</taxon>
        <taxon>Clostridia</taxon>
        <taxon>Eubacteriales</taxon>
        <taxon>Clostridiaceae</taxon>
        <taxon>Clostridium</taxon>
    </lineage>
</organism>
<dbReference type="RefSeq" id="WP_084113526.1">
    <property type="nucleotide sequence ID" value="NZ_FWXH01000002.1"/>
</dbReference>
<dbReference type="OrthoDB" id="677051at2"/>
<keyword evidence="1" id="KW-0472">Membrane</keyword>
<protein>
    <submittedName>
        <fullName evidence="2">Uncharacterized protein</fullName>
    </submittedName>
</protein>
<keyword evidence="1" id="KW-0812">Transmembrane</keyword>
<dbReference type="Proteomes" id="UP000192468">
    <property type="component" value="Unassembled WGS sequence"/>
</dbReference>
<dbReference type="STRING" id="1121291.SAMN02745134_00332"/>
<evidence type="ECO:0000256" key="1">
    <source>
        <dbReference type="SAM" id="Phobius"/>
    </source>
</evidence>